<dbReference type="InterPro" id="IPR036728">
    <property type="entry name" value="PBP_GOBP_sf"/>
</dbReference>
<comment type="caution">
    <text evidence="7">The sequence shown here is derived from an EMBL/GenBank/DDBJ whole genome shotgun (WGS) entry which is preliminary data.</text>
</comment>
<evidence type="ECO:0000256" key="6">
    <source>
        <dbReference type="SAM" id="SignalP"/>
    </source>
</evidence>
<dbReference type="SUPFAM" id="SSF47565">
    <property type="entry name" value="Insect pheromone/odorant-binding proteins"/>
    <property type="match status" value="1"/>
</dbReference>
<dbReference type="Gene3D" id="1.10.238.20">
    <property type="entry name" value="Pheromone/general odorant binding protein domain"/>
    <property type="match status" value="1"/>
</dbReference>
<dbReference type="CDD" id="cd23992">
    <property type="entry name" value="PBP_GOBP"/>
    <property type="match status" value="1"/>
</dbReference>
<sequence length="136" mass="15068">MMVLQVFFIAVVAIQFCSVRSLDDDMQELINNLHNTCVGEIGVDEALITNAQKGEFADDDKLKCYSKCLLDQMAIADENGIVDPDAALAILPSDMQSEAGPAVRKCTTMRGSTPCDTVFIMMKCWYKESPKTYFLP</sequence>
<evidence type="ECO:0000256" key="2">
    <source>
        <dbReference type="ARBA" id="ARBA00008098"/>
    </source>
</evidence>
<evidence type="ECO:0000256" key="5">
    <source>
        <dbReference type="ARBA" id="ARBA00056866"/>
    </source>
</evidence>
<evidence type="ECO:0000256" key="4">
    <source>
        <dbReference type="ARBA" id="ARBA00023180"/>
    </source>
</evidence>
<dbReference type="SMART" id="SM00708">
    <property type="entry name" value="PhBP"/>
    <property type="match status" value="1"/>
</dbReference>
<evidence type="ECO:0000256" key="3">
    <source>
        <dbReference type="ARBA" id="ARBA00022525"/>
    </source>
</evidence>
<proteinExistence type="inferred from homology"/>
<dbReference type="Pfam" id="PF01395">
    <property type="entry name" value="PBP_GOBP"/>
    <property type="match status" value="1"/>
</dbReference>
<dbReference type="GO" id="GO:0007608">
    <property type="term" value="P:sensory perception of smell"/>
    <property type="evidence" value="ECO:0007669"/>
    <property type="project" value="UniProtKB-ARBA"/>
</dbReference>
<dbReference type="AlphaFoldDB" id="A0ABD2NX55"/>
<dbReference type="InterPro" id="IPR006170">
    <property type="entry name" value="PBP/GOBP"/>
</dbReference>
<protein>
    <submittedName>
        <fullName evidence="7">Uncharacterized protein</fullName>
    </submittedName>
</protein>
<comment type="function">
    <text evidence="5">May be a carrier protein for lipids.</text>
</comment>
<accession>A0ABD2NX55</accession>
<dbReference type="PANTHER" id="PTHR21364">
    <property type="entry name" value="GENERAL ODORANT-BINDING PROTEIN 19A"/>
    <property type="match status" value="1"/>
</dbReference>
<evidence type="ECO:0000313" key="8">
    <source>
        <dbReference type="Proteomes" id="UP001516400"/>
    </source>
</evidence>
<dbReference type="FunFam" id="1.10.238.20:FF:000001">
    <property type="entry name" value="General odorant-binding protein lush"/>
    <property type="match status" value="1"/>
</dbReference>
<keyword evidence="4" id="KW-0325">Glycoprotein</keyword>
<gene>
    <name evidence="7" type="ORF">HHI36_006084</name>
</gene>
<feature type="chain" id="PRO_5044869133" evidence="6">
    <location>
        <begin position="22"/>
        <end position="136"/>
    </location>
</feature>
<dbReference type="PANTHER" id="PTHR21364:SF2">
    <property type="entry name" value="GENERAL ODORANT-BINDING PROTEIN 19A"/>
    <property type="match status" value="1"/>
</dbReference>
<dbReference type="GO" id="GO:0005576">
    <property type="term" value="C:extracellular region"/>
    <property type="evidence" value="ECO:0007669"/>
    <property type="project" value="UniProtKB-SubCell"/>
</dbReference>
<comment type="subcellular location">
    <subcellularLocation>
        <location evidence="1">Secreted</location>
    </subcellularLocation>
</comment>
<reference evidence="7 8" key="1">
    <citation type="journal article" date="2021" name="BMC Biol.">
        <title>Horizontally acquired antibacterial genes associated with adaptive radiation of ladybird beetles.</title>
        <authorList>
            <person name="Li H.S."/>
            <person name="Tang X.F."/>
            <person name="Huang Y.H."/>
            <person name="Xu Z.Y."/>
            <person name="Chen M.L."/>
            <person name="Du X.Y."/>
            <person name="Qiu B.Y."/>
            <person name="Chen P.T."/>
            <person name="Zhang W."/>
            <person name="Slipinski A."/>
            <person name="Escalona H.E."/>
            <person name="Waterhouse R.M."/>
            <person name="Zwick A."/>
            <person name="Pang H."/>
        </authorList>
    </citation>
    <scope>NUCLEOTIDE SEQUENCE [LARGE SCALE GENOMIC DNA]</scope>
    <source>
        <strain evidence="7">SYSU2018</strain>
    </source>
</reference>
<keyword evidence="3" id="KW-0964">Secreted</keyword>
<dbReference type="PRINTS" id="PR00485">
    <property type="entry name" value="MEALWORMBTLB"/>
</dbReference>
<keyword evidence="6" id="KW-0732">Signal</keyword>
<evidence type="ECO:0000256" key="1">
    <source>
        <dbReference type="ARBA" id="ARBA00004613"/>
    </source>
</evidence>
<dbReference type="EMBL" id="JABFTP020000144">
    <property type="protein sequence ID" value="KAL3282926.1"/>
    <property type="molecule type" value="Genomic_DNA"/>
</dbReference>
<organism evidence="7 8">
    <name type="scientific">Cryptolaemus montrouzieri</name>
    <dbReference type="NCBI Taxonomy" id="559131"/>
    <lineage>
        <taxon>Eukaryota</taxon>
        <taxon>Metazoa</taxon>
        <taxon>Ecdysozoa</taxon>
        <taxon>Arthropoda</taxon>
        <taxon>Hexapoda</taxon>
        <taxon>Insecta</taxon>
        <taxon>Pterygota</taxon>
        <taxon>Neoptera</taxon>
        <taxon>Endopterygota</taxon>
        <taxon>Coleoptera</taxon>
        <taxon>Polyphaga</taxon>
        <taxon>Cucujiformia</taxon>
        <taxon>Coccinelloidea</taxon>
        <taxon>Coccinellidae</taxon>
        <taxon>Scymninae</taxon>
        <taxon>Scymnini</taxon>
        <taxon>Cryptolaemus</taxon>
    </lineage>
</organism>
<comment type="similarity">
    <text evidence="2">Belongs to the PBP/GOBP family.</text>
</comment>
<keyword evidence="8" id="KW-1185">Reference proteome</keyword>
<name>A0ABD2NX55_9CUCU</name>
<evidence type="ECO:0000313" key="7">
    <source>
        <dbReference type="EMBL" id="KAL3282926.1"/>
    </source>
</evidence>
<dbReference type="Proteomes" id="UP001516400">
    <property type="component" value="Unassembled WGS sequence"/>
</dbReference>
<feature type="signal peptide" evidence="6">
    <location>
        <begin position="1"/>
        <end position="21"/>
    </location>
</feature>